<comment type="caution">
    <text evidence="1">The sequence shown here is derived from an EMBL/GenBank/DDBJ whole genome shotgun (WGS) entry which is preliminary data.</text>
</comment>
<reference evidence="1 2" key="1">
    <citation type="submission" date="2016-07" db="EMBL/GenBank/DDBJ databases">
        <title>Pervasive Adenine N6-methylation of Active Genes in Fungi.</title>
        <authorList>
            <consortium name="DOE Joint Genome Institute"/>
            <person name="Mondo S.J."/>
            <person name="Dannebaum R.O."/>
            <person name="Kuo R.C."/>
            <person name="Labutti K."/>
            <person name="Haridas S."/>
            <person name="Kuo A."/>
            <person name="Salamov A."/>
            <person name="Ahrendt S.R."/>
            <person name="Lipzen A."/>
            <person name="Sullivan W."/>
            <person name="Andreopoulos W.B."/>
            <person name="Clum A."/>
            <person name="Lindquist E."/>
            <person name="Daum C."/>
            <person name="Ramamoorthy G.K."/>
            <person name="Gryganskyi A."/>
            <person name="Culley D."/>
            <person name="Magnuson J.K."/>
            <person name="James T.Y."/>
            <person name="O'Malley M.A."/>
            <person name="Stajich J.E."/>
            <person name="Spatafora J.W."/>
            <person name="Visel A."/>
            <person name="Grigoriev I.V."/>
        </authorList>
    </citation>
    <scope>NUCLEOTIDE SEQUENCE [LARGE SCALE GENOMIC DNA]</scope>
    <source>
        <strain evidence="1 2">NRRL 2496</strain>
    </source>
</reference>
<dbReference type="STRING" id="13706.A0A1X2H9Y5"/>
<accession>A0A1X2H9Y5</accession>
<dbReference type="Proteomes" id="UP000242180">
    <property type="component" value="Unassembled WGS sequence"/>
</dbReference>
<dbReference type="EMBL" id="MCGN01000006">
    <property type="protein sequence ID" value="ORY95491.1"/>
    <property type="molecule type" value="Genomic_DNA"/>
</dbReference>
<sequence>MPSTSADHRSELIYNVADKTLQQMVDLIPRLPDDTTFTKPSVVMQGGTIGKHARHVYDHFHLLFANLAKDPNAEWLVDFDARARNCPMENAREVAIQNYRDIQTKLAQVRDQIPLNTPLTLAATVDPSDDTKVEFSSTFDRELWYCCMHAIHHYASVKAICIENGLQVPHEFGTAPSTVQYEHRQEVSK</sequence>
<dbReference type="PANTHER" id="PTHR39473:SF1">
    <property type="entry name" value="DINB-LIKE DOMAIN-CONTAINING PROTEIN"/>
    <property type="match status" value="1"/>
</dbReference>
<dbReference type="AlphaFoldDB" id="A0A1X2H9Y5"/>
<name>A0A1X2H9Y5_SYNRA</name>
<dbReference type="OrthoDB" id="5564877at2759"/>
<organism evidence="1 2">
    <name type="scientific">Syncephalastrum racemosum</name>
    <name type="common">Filamentous fungus</name>
    <dbReference type="NCBI Taxonomy" id="13706"/>
    <lineage>
        <taxon>Eukaryota</taxon>
        <taxon>Fungi</taxon>
        <taxon>Fungi incertae sedis</taxon>
        <taxon>Mucoromycota</taxon>
        <taxon>Mucoromycotina</taxon>
        <taxon>Mucoromycetes</taxon>
        <taxon>Mucorales</taxon>
        <taxon>Syncephalastraceae</taxon>
        <taxon>Syncephalastrum</taxon>
    </lineage>
</organism>
<dbReference type="SUPFAM" id="SSF109854">
    <property type="entry name" value="DinB/YfiT-like putative metalloenzymes"/>
    <property type="match status" value="1"/>
</dbReference>
<gene>
    <name evidence="1" type="ORF">BCR43DRAFT_493081</name>
</gene>
<dbReference type="InParanoid" id="A0A1X2H9Y5"/>
<dbReference type="Gene3D" id="1.20.120.450">
    <property type="entry name" value="dinb family like domain"/>
    <property type="match status" value="1"/>
</dbReference>
<protein>
    <recommendedName>
        <fullName evidence="3">DinB-like domain-containing protein</fullName>
    </recommendedName>
</protein>
<evidence type="ECO:0000313" key="2">
    <source>
        <dbReference type="Proteomes" id="UP000242180"/>
    </source>
</evidence>
<dbReference type="PANTHER" id="PTHR39473">
    <property type="match status" value="1"/>
</dbReference>
<keyword evidence="2" id="KW-1185">Reference proteome</keyword>
<proteinExistence type="predicted"/>
<evidence type="ECO:0008006" key="3">
    <source>
        <dbReference type="Google" id="ProtNLM"/>
    </source>
</evidence>
<evidence type="ECO:0000313" key="1">
    <source>
        <dbReference type="EMBL" id="ORY95491.1"/>
    </source>
</evidence>
<dbReference type="InterPro" id="IPR034660">
    <property type="entry name" value="DinB/YfiT-like"/>
</dbReference>
<dbReference type="OMA" id="ICIEAGH"/>